<dbReference type="Proteomes" id="UP001162031">
    <property type="component" value="Unassembled WGS sequence"/>
</dbReference>
<dbReference type="EMBL" id="CANTFL010001052">
    <property type="protein sequence ID" value="CAI5730734.1"/>
    <property type="molecule type" value="Genomic_DNA"/>
</dbReference>
<sequence>MASLPQLLRFCDYLELRLHTTSLLLLRRILRDYAAGNDHTLVAFMRLGATVISIMPFERTAARAREAAAHVLRAQTQHTEAHDDMPRVSSVAAADRRGPMKHTTPRACVFRFLWARVATKNILWLRELLDEFCTGDDTLLRAFVQRGDAAICVLPVDVQALRAGAEASTTAATQEVTTWVDAPMERTSSVSVRTTRGRKRTREQWSTSGAVDAIDGATDGRGNEHEANGVSGRSTAPVPLVPPSLAVDDVRQRVVAIMGQMEEKQPWKRVFKPDALSMPFSRVRYPKLVHVLLEFWTSHARAVWERKFWAPFSCSRTPALHNERRGRQRRAQSFFEHRVLPLVFEELGAAFFVKLDRRATRCSGWFYLDQVVDLFTLARRHGLTACRQYTESQAYKRFPAAPGDTRHFFTRVNGESSSMWSSAASLGSALAAIVAAKATSSGSQ</sequence>
<comment type="caution">
    <text evidence="2">The sequence shown here is derived from an EMBL/GenBank/DDBJ whole genome shotgun (WGS) entry which is preliminary data.</text>
</comment>
<proteinExistence type="predicted"/>
<dbReference type="AlphaFoldDB" id="A0AAV0U703"/>
<accession>A0AAV0U703</accession>
<reference evidence="2" key="1">
    <citation type="submission" date="2022-12" db="EMBL/GenBank/DDBJ databases">
        <authorList>
            <person name="Webb A."/>
        </authorList>
    </citation>
    <scope>NUCLEOTIDE SEQUENCE</scope>
    <source>
        <strain evidence="2">Hp1</strain>
    </source>
</reference>
<organism evidence="2 3">
    <name type="scientific">Hyaloperonospora brassicae</name>
    <name type="common">Brassica downy mildew</name>
    <name type="synonym">Peronospora brassicae</name>
    <dbReference type="NCBI Taxonomy" id="162125"/>
    <lineage>
        <taxon>Eukaryota</taxon>
        <taxon>Sar</taxon>
        <taxon>Stramenopiles</taxon>
        <taxon>Oomycota</taxon>
        <taxon>Peronosporomycetes</taxon>
        <taxon>Peronosporales</taxon>
        <taxon>Peronosporaceae</taxon>
        <taxon>Hyaloperonospora</taxon>
    </lineage>
</organism>
<protein>
    <submittedName>
        <fullName evidence="2">Uncharacterized protein</fullName>
    </submittedName>
</protein>
<evidence type="ECO:0000256" key="1">
    <source>
        <dbReference type="SAM" id="MobiDB-lite"/>
    </source>
</evidence>
<evidence type="ECO:0000313" key="3">
    <source>
        <dbReference type="Proteomes" id="UP001162031"/>
    </source>
</evidence>
<keyword evidence="3" id="KW-1185">Reference proteome</keyword>
<feature type="region of interest" description="Disordered" evidence="1">
    <location>
        <begin position="187"/>
        <end position="237"/>
    </location>
</feature>
<name>A0AAV0U703_HYABA</name>
<gene>
    <name evidence="2" type="ORF">HBR001_LOCUS4954</name>
</gene>
<evidence type="ECO:0000313" key="2">
    <source>
        <dbReference type="EMBL" id="CAI5730734.1"/>
    </source>
</evidence>